<sequence length="87" mass="9664">MPMATNISIAIKGLKRMTSTSMAMLGLLAISRKRNISDVWIFQSMKIVSFAMIQIFLENIFLGILWSNSQELISLPITGSLKICATI</sequence>
<organism evidence="1 2">
    <name type="scientific">Romanomermis culicivorax</name>
    <name type="common">Nematode worm</name>
    <dbReference type="NCBI Taxonomy" id="13658"/>
    <lineage>
        <taxon>Eukaryota</taxon>
        <taxon>Metazoa</taxon>
        <taxon>Ecdysozoa</taxon>
        <taxon>Nematoda</taxon>
        <taxon>Enoplea</taxon>
        <taxon>Dorylaimia</taxon>
        <taxon>Mermithida</taxon>
        <taxon>Mermithoidea</taxon>
        <taxon>Mermithidae</taxon>
        <taxon>Romanomermis</taxon>
    </lineage>
</organism>
<dbReference type="Proteomes" id="UP000887565">
    <property type="component" value="Unplaced"/>
</dbReference>
<reference evidence="2" key="1">
    <citation type="submission" date="2022-11" db="UniProtKB">
        <authorList>
            <consortium name="WormBaseParasite"/>
        </authorList>
    </citation>
    <scope>IDENTIFICATION</scope>
</reference>
<evidence type="ECO:0000313" key="2">
    <source>
        <dbReference type="WBParaSite" id="nRc.2.0.1.t45932-RA"/>
    </source>
</evidence>
<name>A0A915L592_ROMCU</name>
<dbReference type="WBParaSite" id="nRc.2.0.1.t45932-RA">
    <property type="protein sequence ID" value="nRc.2.0.1.t45932-RA"/>
    <property type="gene ID" value="nRc.2.0.1.g45932"/>
</dbReference>
<accession>A0A915L592</accession>
<proteinExistence type="predicted"/>
<keyword evidence="1" id="KW-1185">Reference proteome</keyword>
<evidence type="ECO:0000313" key="1">
    <source>
        <dbReference type="Proteomes" id="UP000887565"/>
    </source>
</evidence>
<protein>
    <submittedName>
        <fullName evidence="2">Uncharacterized protein</fullName>
    </submittedName>
</protein>
<dbReference type="AlphaFoldDB" id="A0A915L592"/>